<sequence>LTYYVDRSMVVNEIIISEDIMSIKNVELFQKAIIQDVALQDKLKERTTGLECFAKRVVQLGKKAGYHFTVEEVKAVSTKREKTAATVKNKEVFIPGMAWYPRKLDKEVLIPGMAWTPRKLDKEVLIPGMAWSPRGLDKEVLMPGMAWSPRGLDQALPV</sequence>
<feature type="domain" description="Nif11" evidence="1">
    <location>
        <begin position="21"/>
        <end position="72"/>
    </location>
</feature>
<evidence type="ECO:0000313" key="2">
    <source>
        <dbReference type="EMBL" id="MDM8563094.1"/>
    </source>
</evidence>
<evidence type="ECO:0000313" key="3">
    <source>
        <dbReference type="Proteomes" id="UP001171945"/>
    </source>
</evidence>
<gene>
    <name evidence="2" type="ORF">QUF54_07055</name>
</gene>
<feature type="non-terminal residue" evidence="2">
    <location>
        <position position="1"/>
    </location>
</feature>
<comment type="caution">
    <text evidence="2">The sequence shown here is derived from an EMBL/GenBank/DDBJ whole genome shotgun (WGS) entry which is preliminary data.</text>
</comment>
<dbReference type="Pfam" id="PF07862">
    <property type="entry name" value="Nif11"/>
    <property type="match status" value="1"/>
</dbReference>
<keyword evidence="3" id="KW-1185">Reference proteome</keyword>
<evidence type="ECO:0000259" key="1">
    <source>
        <dbReference type="Pfam" id="PF07862"/>
    </source>
</evidence>
<protein>
    <submittedName>
        <fullName evidence="2">Nif11 family protein</fullName>
    </submittedName>
</protein>
<accession>A0ABT7VU37</accession>
<name>A0ABT7VU37_9GAMM</name>
<reference evidence="2" key="1">
    <citation type="submission" date="2023-06" db="EMBL/GenBank/DDBJ databases">
        <title>Uncultivated large filamentous bacteria from sulfidic sediments reveal new species and different genomic features in energy metabolism and defense.</title>
        <authorList>
            <person name="Fonseca A."/>
        </authorList>
    </citation>
    <scope>NUCLEOTIDE SEQUENCE</scope>
    <source>
        <strain evidence="2">HSG4</strain>
    </source>
</reference>
<dbReference type="InterPro" id="IPR012903">
    <property type="entry name" value="Nif11"/>
</dbReference>
<dbReference type="EMBL" id="JAUCGM010000446">
    <property type="protein sequence ID" value="MDM8563094.1"/>
    <property type="molecule type" value="Genomic_DNA"/>
</dbReference>
<dbReference type="Proteomes" id="UP001171945">
    <property type="component" value="Unassembled WGS sequence"/>
</dbReference>
<proteinExistence type="predicted"/>
<organism evidence="2 3">
    <name type="scientific">Candidatus Marithioploca araucensis</name>
    <dbReference type="NCBI Taxonomy" id="70273"/>
    <lineage>
        <taxon>Bacteria</taxon>
        <taxon>Pseudomonadati</taxon>
        <taxon>Pseudomonadota</taxon>
        <taxon>Gammaproteobacteria</taxon>
        <taxon>Thiotrichales</taxon>
        <taxon>Thiotrichaceae</taxon>
        <taxon>Candidatus Marithioploca</taxon>
    </lineage>
</organism>